<accession>F0XMH6</accession>
<dbReference type="HOGENOM" id="CLU_043294_0_0_1"/>
<feature type="region of interest" description="Disordered" evidence="1">
    <location>
        <begin position="301"/>
        <end position="322"/>
    </location>
</feature>
<proteinExistence type="predicted"/>
<protein>
    <submittedName>
        <fullName evidence="2">Uncharacterized protein</fullName>
    </submittedName>
</protein>
<dbReference type="GeneID" id="25979826"/>
<reference evidence="2 3" key="1">
    <citation type="journal article" date="2011" name="Proc. Natl. Acad. Sci. U.S.A.">
        <title>Genome and transcriptome analyses of the mountain pine beetle-fungal symbiont Grosmannia clavigera, a lodgepole pine pathogen.</title>
        <authorList>
            <person name="DiGuistini S."/>
            <person name="Wang Y."/>
            <person name="Liao N.Y."/>
            <person name="Taylor G."/>
            <person name="Tanguay P."/>
            <person name="Feau N."/>
            <person name="Henrissat B."/>
            <person name="Chan S.K."/>
            <person name="Hesse-Orce U."/>
            <person name="Alamouti S.M."/>
            <person name="Tsui C.K.M."/>
            <person name="Docking R.T."/>
            <person name="Levasseur A."/>
            <person name="Haridas S."/>
            <person name="Robertson G."/>
            <person name="Birol I."/>
            <person name="Holt R.A."/>
            <person name="Marra M.A."/>
            <person name="Hamelin R.C."/>
            <person name="Hirst M."/>
            <person name="Jones S.J.M."/>
            <person name="Bohlmann J."/>
            <person name="Breuil C."/>
        </authorList>
    </citation>
    <scope>NUCLEOTIDE SEQUENCE [LARGE SCALE GENOMIC DNA]</scope>
    <source>
        <strain evidence="3">kw1407 / UAMH 11150</strain>
    </source>
</reference>
<dbReference type="OrthoDB" id="5344482at2759"/>
<feature type="region of interest" description="Disordered" evidence="1">
    <location>
        <begin position="1"/>
        <end position="39"/>
    </location>
</feature>
<gene>
    <name evidence="2" type="ORF">CMQ_6398</name>
</gene>
<evidence type="ECO:0000313" key="3">
    <source>
        <dbReference type="Proteomes" id="UP000007796"/>
    </source>
</evidence>
<evidence type="ECO:0000313" key="2">
    <source>
        <dbReference type="EMBL" id="EFX01456.1"/>
    </source>
</evidence>
<feature type="compositionally biased region" description="Polar residues" evidence="1">
    <location>
        <begin position="1"/>
        <end position="10"/>
    </location>
</feature>
<organism evidence="3">
    <name type="scientific">Grosmannia clavigera (strain kw1407 / UAMH 11150)</name>
    <name type="common">Blue stain fungus</name>
    <name type="synonym">Graphiocladiella clavigera</name>
    <dbReference type="NCBI Taxonomy" id="655863"/>
    <lineage>
        <taxon>Eukaryota</taxon>
        <taxon>Fungi</taxon>
        <taxon>Dikarya</taxon>
        <taxon>Ascomycota</taxon>
        <taxon>Pezizomycotina</taxon>
        <taxon>Sordariomycetes</taxon>
        <taxon>Sordariomycetidae</taxon>
        <taxon>Ophiostomatales</taxon>
        <taxon>Ophiostomataceae</taxon>
        <taxon>Leptographium</taxon>
    </lineage>
</organism>
<dbReference type="RefSeq" id="XP_014170938.1">
    <property type="nucleotide sequence ID" value="XM_014315463.1"/>
</dbReference>
<evidence type="ECO:0000256" key="1">
    <source>
        <dbReference type="SAM" id="MobiDB-lite"/>
    </source>
</evidence>
<dbReference type="eggNOG" id="ENOG502SIHY">
    <property type="taxonomic scope" value="Eukaryota"/>
</dbReference>
<dbReference type="EMBL" id="GL629794">
    <property type="protein sequence ID" value="EFX01456.1"/>
    <property type="molecule type" value="Genomic_DNA"/>
</dbReference>
<dbReference type="InParanoid" id="F0XMH6"/>
<dbReference type="AlphaFoldDB" id="F0XMH6"/>
<feature type="region of interest" description="Disordered" evidence="1">
    <location>
        <begin position="337"/>
        <end position="370"/>
    </location>
</feature>
<name>F0XMH6_GROCL</name>
<dbReference type="Proteomes" id="UP000007796">
    <property type="component" value="Unassembled WGS sequence"/>
</dbReference>
<feature type="region of interest" description="Disordered" evidence="1">
    <location>
        <begin position="213"/>
        <end position="261"/>
    </location>
</feature>
<keyword evidence="3" id="KW-1185">Reference proteome</keyword>
<dbReference type="STRING" id="655863.F0XMH6"/>
<sequence length="370" mass="39243">MSTHTRFSTFPPTPGGDDGDIGRPESDSPSSKLMLEPYSPPFVVETPTSPSSAFALSRFEFETGRGNEGTKILMDDGHDWAGWEVTWDGKTDANAVPARRSTGGTDGEDGTTLRVYFLLPPGQHIPPLVSIRQRVGRVGGDTAAVLWTKPMPAIFPASSSTTTGQRGVLHTIWAQQRLADLAAEIAAEMQANSESVGLQIAIQEHAWITEHFGNSNDATPAAAAAAARSPSESEPETDTDTEAAAASFSPHPPSGNTSKLGEKLRGLRLATSPADLEAASRADLPGASKGSASTTLWTHVHATQQTRSQPQQQQQQQHTAPSHVYSLDAVLQGGRIQATDTADADGEDELFALPMSPRSPDMVKSPFSVL</sequence>
<feature type="compositionally biased region" description="Low complexity" evidence="1">
    <location>
        <begin position="218"/>
        <end position="232"/>
    </location>
</feature>